<evidence type="ECO:0000313" key="1">
    <source>
        <dbReference type="EMBL" id="QSV12339.1"/>
    </source>
</evidence>
<dbReference type="EMBL" id="CP014007">
    <property type="protein sequence ID" value="QSV12339.1"/>
    <property type="molecule type" value="Genomic_DNA"/>
</dbReference>
<protein>
    <submittedName>
        <fullName evidence="2">Uncharacterized protein</fullName>
    </submittedName>
</protein>
<reference evidence="1 3" key="2">
    <citation type="submission" date="2021-03" db="EMBL/GenBank/DDBJ databases">
        <authorList>
            <person name="Li Y."/>
            <person name="Li S."/>
            <person name="Chen M."/>
            <person name="Peng G."/>
            <person name="Tan Z."/>
            <person name="An Q."/>
        </authorList>
    </citation>
    <scope>NUCLEOTIDE SEQUENCE [LARGE SCALE GENOMIC DNA]</scope>
    <source>
        <strain evidence="1 3">Ola 51</strain>
    </source>
</reference>
<dbReference type="RefSeq" id="WP_139227853.1">
    <property type="nucleotide sequence ID" value="NZ_CP014007.2"/>
</dbReference>
<evidence type="ECO:0000313" key="4">
    <source>
        <dbReference type="Proteomes" id="UP000182314"/>
    </source>
</evidence>
<dbReference type="Proteomes" id="UP000182314">
    <property type="component" value="Unassembled WGS sequence"/>
</dbReference>
<reference evidence="2 4" key="1">
    <citation type="submission" date="2016-10" db="EMBL/GenBank/DDBJ databases">
        <authorList>
            <person name="Varghese N."/>
            <person name="Submissions S."/>
        </authorList>
    </citation>
    <scope>NUCLEOTIDE SEQUENCE [LARGE SCALE GENOMIC DNA]</scope>
    <source>
        <strain evidence="2 4">CGMCC 1.7012</strain>
    </source>
</reference>
<dbReference type="Proteomes" id="UP000078227">
    <property type="component" value="Chromosome"/>
</dbReference>
<dbReference type="AlphaFoldDB" id="A0AA94H012"/>
<keyword evidence="3" id="KW-1185">Reference proteome</keyword>
<name>A0AA94H012_9ENTR</name>
<gene>
    <name evidence="1" type="ORF">AWR26_25160</name>
    <name evidence="2" type="ORF">SAMN05216286_0446</name>
</gene>
<evidence type="ECO:0000313" key="3">
    <source>
        <dbReference type="Proteomes" id="UP000078227"/>
    </source>
</evidence>
<organism evidence="2 4">
    <name type="scientific">Kosakonia oryzae</name>
    <dbReference type="NCBI Taxonomy" id="497725"/>
    <lineage>
        <taxon>Bacteria</taxon>
        <taxon>Pseudomonadati</taxon>
        <taxon>Pseudomonadota</taxon>
        <taxon>Gammaproteobacteria</taxon>
        <taxon>Enterobacterales</taxon>
        <taxon>Enterobacteriaceae</taxon>
        <taxon>Kosakonia</taxon>
    </lineage>
</organism>
<dbReference type="EMBL" id="FOKO01000001">
    <property type="protein sequence ID" value="SFB71274.1"/>
    <property type="molecule type" value="Genomic_DNA"/>
</dbReference>
<sequence>MFKWFKRFGRLCCGPKDKEAPAYFYYDIGTSFKCWFTDPGKNKFSSFYYYDTETTEFCRIRLELNRRTNSHDDGRTSVFYRNNRIVGFSSRDDLDISPRAWHIQNTSSGSRLFYKNHLILETEPGPNAQNVYDCSDTSPFIHAGNPVIPLEDAVLPPGVMMEHLLHLARVSTSWKRDLYLTAKDATPNQLAYKILAAVNIPLNTSNVSNA</sequence>
<evidence type="ECO:0000313" key="2">
    <source>
        <dbReference type="EMBL" id="SFB71274.1"/>
    </source>
</evidence>
<proteinExistence type="predicted"/>
<accession>A0AA94H012</accession>